<dbReference type="EMBL" id="LAZR01069995">
    <property type="protein sequence ID" value="KKK46603.1"/>
    <property type="molecule type" value="Genomic_DNA"/>
</dbReference>
<dbReference type="AlphaFoldDB" id="A0A0F8VQF8"/>
<dbReference type="SUPFAM" id="SSF51735">
    <property type="entry name" value="NAD(P)-binding Rossmann-fold domains"/>
    <property type="match status" value="1"/>
</dbReference>
<dbReference type="InterPro" id="IPR003148">
    <property type="entry name" value="RCK_N"/>
</dbReference>
<reference evidence="2" key="1">
    <citation type="journal article" date="2015" name="Nature">
        <title>Complex archaea that bridge the gap between prokaryotes and eukaryotes.</title>
        <authorList>
            <person name="Spang A."/>
            <person name="Saw J.H."/>
            <person name="Jorgensen S.L."/>
            <person name="Zaremba-Niedzwiedzka K."/>
            <person name="Martijn J."/>
            <person name="Lind A.E."/>
            <person name="van Eijk R."/>
            <person name="Schleper C."/>
            <person name="Guy L."/>
            <person name="Ettema T.J."/>
        </authorList>
    </citation>
    <scope>NUCLEOTIDE SEQUENCE</scope>
</reference>
<gene>
    <name evidence="2" type="ORF">LCGC14_3163610</name>
</gene>
<sequence>MYIIVVGAGKVGWNLARELIGGGHEVTLIESNRGRYLTVEQELEHAIHY</sequence>
<dbReference type="GO" id="GO:0006813">
    <property type="term" value="P:potassium ion transport"/>
    <property type="evidence" value="ECO:0007669"/>
    <property type="project" value="InterPro"/>
</dbReference>
<proteinExistence type="predicted"/>
<protein>
    <recommendedName>
        <fullName evidence="1">RCK N-terminal domain-containing protein</fullName>
    </recommendedName>
</protein>
<dbReference type="InterPro" id="IPR036291">
    <property type="entry name" value="NAD(P)-bd_dom_sf"/>
</dbReference>
<feature type="domain" description="RCK N-terminal" evidence="1">
    <location>
        <begin position="3"/>
        <end position="48"/>
    </location>
</feature>
<name>A0A0F8VQF8_9ZZZZ</name>
<evidence type="ECO:0000259" key="1">
    <source>
        <dbReference type="Pfam" id="PF02254"/>
    </source>
</evidence>
<dbReference type="Gene3D" id="3.40.50.720">
    <property type="entry name" value="NAD(P)-binding Rossmann-like Domain"/>
    <property type="match status" value="1"/>
</dbReference>
<evidence type="ECO:0000313" key="2">
    <source>
        <dbReference type="EMBL" id="KKK46603.1"/>
    </source>
</evidence>
<dbReference type="Pfam" id="PF02254">
    <property type="entry name" value="TrkA_N"/>
    <property type="match status" value="1"/>
</dbReference>
<organism evidence="2">
    <name type="scientific">marine sediment metagenome</name>
    <dbReference type="NCBI Taxonomy" id="412755"/>
    <lineage>
        <taxon>unclassified sequences</taxon>
        <taxon>metagenomes</taxon>
        <taxon>ecological metagenomes</taxon>
    </lineage>
</organism>
<comment type="caution">
    <text evidence="2">The sequence shown here is derived from an EMBL/GenBank/DDBJ whole genome shotgun (WGS) entry which is preliminary data.</text>
</comment>
<feature type="non-terminal residue" evidence="2">
    <location>
        <position position="49"/>
    </location>
</feature>
<accession>A0A0F8VQF8</accession>